<organism evidence="8 9">
    <name type="scientific">Rhodococcus tukisamuensis</name>
    <dbReference type="NCBI Taxonomy" id="168276"/>
    <lineage>
        <taxon>Bacteria</taxon>
        <taxon>Bacillati</taxon>
        <taxon>Actinomycetota</taxon>
        <taxon>Actinomycetes</taxon>
        <taxon>Mycobacteriales</taxon>
        <taxon>Nocardiaceae</taxon>
        <taxon>Rhodococcus</taxon>
    </lineage>
</organism>
<evidence type="ECO:0000256" key="7">
    <source>
        <dbReference type="SAM" id="Phobius"/>
    </source>
</evidence>
<evidence type="ECO:0000256" key="3">
    <source>
        <dbReference type="ARBA" id="ARBA00022475"/>
    </source>
</evidence>
<dbReference type="EMBL" id="FNAB01000011">
    <property type="protein sequence ID" value="SDE15857.1"/>
    <property type="molecule type" value="Genomic_DNA"/>
</dbReference>
<dbReference type="InterPro" id="IPR050833">
    <property type="entry name" value="Poly_Biosynth_Transport"/>
</dbReference>
<dbReference type="Proteomes" id="UP000199417">
    <property type="component" value="Unassembled WGS sequence"/>
</dbReference>
<evidence type="ECO:0000256" key="2">
    <source>
        <dbReference type="ARBA" id="ARBA00007430"/>
    </source>
</evidence>
<keyword evidence="5 7" id="KW-1133">Transmembrane helix</keyword>
<proteinExistence type="inferred from homology"/>
<keyword evidence="9" id="KW-1185">Reference proteome</keyword>
<dbReference type="PANTHER" id="PTHR30250:SF10">
    <property type="entry name" value="LIPOPOLYSACCHARIDE BIOSYNTHESIS PROTEIN WZXC"/>
    <property type="match status" value="1"/>
</dbReference>
<keyword evidence="4 7" id="KW-0812">Transmembrane</keyword>
<feature type="transmembrane region" description="Helical" evidence="7">
    <location>
        <begin position="191"/>
        <end position="210"/>
    </location>
</feature>
<feature type="transmembrane region" description="Helical" evidence="7">
    <location>
        <begin position="164"/>
        <end position="185"/>
    </location>
</feature>
<feature type="transmembrane region" description="Helical" evidence="7">
    <location>
        <begin position="397"/>
        <end position="418"/>
    </location>
</feature>
<dbReference type="RefSeq" id="WP_072845353.1">
    <property type="nucleotide sequence ID" value="NZ_FNAB01000011.1"/>
</dbReference>
<evidence type="ECO:0000256" key="5">
    <source>
        <dbReference type="ARBA" id="ARBA00022989"/>
    </source>
</evidence>
<feature type="transmembrane region" description="Helical" evidence="7">
    <location>
        <begin position="337"/>
        <end position="359"/>
    </location>
</feature>
<evidence type="ECO:0000256" key="6">
    <source>
        <dbReference type="ARBA" id="ARBA00023136"/>
    </source>
</evidence>
<evidence type="ECO:0000313" key="9">
    <source>
        <dbReference type="Proteomes" id="UP000199417"/>
    </source>
</evidence>
<reference evidence="8 9" key="1">
    <citation type="submission" date="2016-10" db="EMBL/GenBank/DDBJ databases">
        <authorList>
            <person name="de Groot N.N."/>
        </authorList>
    </citation>
    <scope>NUCLEOTIDE SEQUENCE [LARGE SCALE GENOMIC DNA]</scope>
    <source>
        <strain evidence="8 9">JCM 11308</strain>
    </source>
</reference>
<sequence length="522" mass="54230">MTHERAALPGVQSDPQRAGASLAHRALRAALWTGASAIVVRFSNILVMAIAARIIAPEELGVYALALAVHGFVACFAAWGVTSAIGRLDLDADRLGPTVTTVTLCSSCVVAASMALAAGPIASAFQAPEAVRPIRILAVVVVIQVMSAVPAAQIQRAFRQEVAFRANVIGFVFGSATLLPLATMIHGAEAFAWSRVAAGLAIGLTMVLSLDTRYRPGWEAQFVGPLLRFGVPAAVGSLLSQLVLNVDILIIGRAMSTADLGYYMLAFNICLWPTAALGAVMDQVVLPAFSAVRRDDGDLRSTVSRAVRTVALVACPIGGFTFAFAHPLIETVYGGKWLTAAPVLSVLAAYGVLYVLGKLFDNIMIASGKTITMFVVQATVLVVLVPILIVGVRVGGLVGVGVGHILAILLVTMPAYAVAIRRATGAGIGVILRALSRPALAAVAAAGVALVATEGLTNPLAKLAVGGLVGLVVYVAVVGPQLLQLFPGRLADKRILVLATTWPLMAAKRLRQAGVDAPPWRS</sequence>
<feature type="transmembrane region" description="Helical" evidence="7">
    <location>
        <begin position="306"/>
        <end position="325"/>
    </location>
</feature>
<feature type="transmembrane region" description="Helical" evidence="7">
    <location>
        <begin position="371"/>
        <end position="391"/>
    </location>
</feature>
<protein>
    <submittedName>
        <fullName evidence="8">Polysaccharide transporter, PST family</fullName>
    </submittedName>
</protein>
<accession>A0A1G7AN18</accession>
<dbReference type="Pfam" id="PF13440">
    <property type="entry name" value="Polysacc_synt_3"/>
    <property type="match status" value="1"/>
</dbReference>
<comment type="similarity">
    <text evidence="2">Belongs to the polysaccharide synthase family.</text>
</comment>
<evidence type="ECO:0000256" key="1">
    <source>
        <dbReference type="ARBA" id="ARBA00004651"/>
    </source>
</evidence>
<evidence type="ECO:0000313" key="8">
    <source>
        <dbReference type="EMBL" id="SDE15857.1"/>
    </source>
</evidence>
<dbReference type="STRING" id="168276.SAMN05444580_11136"/>
<feature type="transmembrane region" description="Helical" evidence="7">
    <location>
        <begin position="134"/>
        <end position="152"/>
    </location>
</feature>
<feature type="transmembrane region" description="Helical" evidence="7">
    <location>
        <begin position="29"/>
        <end position="56"/>
    </location>
</feature>
<feature type="transmembrane region" description="Helical" evidence="7">
    <location>
        <begin position="262"/>
        <end position="285"/>
    </location>
</feature>
<feature type="transmembrane region" description="Helical" evidence="7">
    <location>
        <begin position="430"/>
        <end position="452"/>
    </location>
</feature>
<comment type="subcellular location">
    <subcellularLocation>
        <location evidence="1">Cell membrane</location>
        <topology evidence="1">Multi-pass membrane protein</topology>
    </subcellularLocation>
</comment>
<keyword evidence="3" id="KW-1003">Cell membrane</keyword>
<keyword evidence="6 7" id="KW-0472">Membrane</keyword>
<feature type="transmembrane region" description="Helical" evidence="7">
    <location>
        <begin position="62"/>
        <end position="86"/>
    </location>
</feature>
<name>A0A1G7AN18_9NOCA</name>
<evidence type="ECO:0000256" key="4">
    <source>
        <dbReference type="ARBA" id="ARBA00022692"/>
    </source>
</evidence>
<gene>
    <name evidence="8" type="ORF">SAMN05444580_11136</name>
</gene>
<dbReference type="PANTHER" id="PTHR30250">
    <property type="entry name" value="PST FAMILY PREDICTED COLANIC ACID TRANSPORTER"/>
    <property type="match status" value="1"/>
</dbReference>
<dbReference type="AlphaFoldDB" id="A0A1G7AN18"/>
<feature type="transmembrane region" description="Helical" evidence="7">
    <location>
        <begin position="222"/>
        <end position="242"/>
    </location>
</feature>
<feature type="transmembrane region" description="Helical" evidence="7">
    <location>
        <begin position="98"/>
        <end position="122"/>
    </location>
</feature>
<dbReference type="GO" id="GO:0005886">
    <property type="term" value="C:plasma membrane"/>
    <property type="evidence" value="ECO:0007669"/>
    <property type="project" value="UniProtKB-SubCell"/>
</dbReference>
<feature type="transmembrane region" description="Helical" evidence="7">
    <location>
        <begin position="464"/>
        <end position="486"/>
    </location>
</feature>